<sequence length="225" mass="24447">MRSQYGVRSSGVAVSILDGDGNGKDNFAHVFSDIGRSNEMEVMPAPPFPLSSWYPARTCVLCLFCSMSRETKGLMLFPSLEELPFQAVGSVTHFTSLERLLARLLQRNQEPLWVVLDHGIHLGKDARQREGRVHQDAVKDFEVQEGKASVGSVAAVVNLLAAKDAPKLAVKHGIFAPVCRLAIAVTCHAPFVDNGTAYLRLSKDTVSQDTLVGLDDGCELLVDLA</sequence>
<protein>
    <submittedName>
        <fullName evidence="1">Uncharacterized protein</fullName>
    </submittedName>
</protein>
<evidence type="ECO:0000313" key="1">
    <source>
        <dbReference type="EMBL" id="KAK8247140.1"/>
    </source>
</evidence>
<proteinExistence type="predicted"/>
<gene>
    <name evidence="1" type="ORF">HDK90DRAFT_32335</name>
</gene>
<name>A0ABR1Z404_9PEZI</name>
<reference evidence="1 2" key="1">
    <citation type="submission" date="2024-04" db="EMBL/GenBank/DDBJ databases">
        <title>Phyllosticta paracitricarpa is synonymous to the EU quarantine fungus P. citricarpa based on phylogenomic analyses.</title>
        <authorList>
            <consortium name="Lawrence Berkeley National Laboratory"/>
            <person name="Van Ingen-Buijs V.A."/>
            <person name="Van Westerhoven A.C."/>
            <person name="Haridas S."/>
            <person name="Skiadas P."/>
            <person name="Martin F."/>
            <person name="Groenewald J.Z."/>
            <person name="Crous P.W."/>
            <person name="Seidl M.F."/>
        </authorList>
    </citation>
    <scope>NUCLEOTIDE SEQUENCE [LARGE SCALE GENOMIC DNA]</scope>
    <source>
        <strain evidence="1 2">CBS 123374</strain>
    </source>
</reference>
<accession>A0ABR1Z404</accession>
<comment type="caution">
    <text evidence="1">The sequence shown here is derived from an EMBL/GenBank/DDBJ whole genome shotgun (WGS) entry which is preliminary data.</text>
</comment>
<keyword evidence="2" id="KW-1185">Reference proteome</keyword>
<dbReference type="EMBL" id="JBBWRZ010000001">
    <property type="protein sequence ID" value="KAK8247140.1"/>
    <property type="molecule type" value="Genomic_DNA"/>
</dbReference>
<dbReference type="Proteomes" id="UP001492380">
    <property type="component" value="Unassembled WGS sequence"/>
</dbReference>
<organism evidence="1 2">
    <name type="scientific">Phyllosticta capitalensis</name>
    <dbReference type="NCBI Taxonomy" id="121624"/>
    <lineage>
        <taxon>Eukaryota</taxon>
        <taxon>Fungi</taxon>
        <taxon>Dikarya</taxon>
        <taxon>Ascomycota</taxon>
        <taxon>Pezizomycotina</taxon>
        <taxon>Dothideomycetes</taxon>
        <taxon>Dothideomycetes incertae sedis</taxon>
        <taxon>Botryosphaeriales</taxon>
        <taxon>Phyllostictaceae</taxon>
        <taxon>Phyllosticta</taxon>
    </lineage>
</organism>
<evidence type="ECO:0000313" key="2">
    <source>
        <dbReference type="Proteomes" id="UP001492380"/>
    </source>
</evidence>